<reference evidence="2" key="1">
    <citation type="submission" date="2017-02" db="EMBL/GenBank/DDBJ databases">
        <authorList>
            <person name="Varghese N."/>
            <person name="Submissions S."/>
        </authorList>
    </citation>
    <scope>NUCLEOTIDE SEQUENCE [LARGE SCALE GENOMIC DNA]</scope>
    <source>
        <strain evidence="2">SM117</strain>
    </source>
</reference>
<keyword evidence="2" id="KW-1185">Reference proteome</keyword>
<dbReference type="Proteomes" id="UP000190989">
    <property type="component" value="Unassembled WGS sequence"/>
</dbReference>
<accession>A0A1U6GVV8</accession>
<dbReference type="InterPro" id="IPR003749">
    <property type="entry name" value="ThiS/MoaD-like"/>
</dbReference>
<dbReference type="InterPro" id="IPR012675">
    <property type="entry name" value="Beta-grasp_dom_sf"/>
</dbReference>
<evidence type="ECO:0000313" key="2">
    <source>
        <dbReference type="Proteomes" id="UP000190989"/>
    </source>
</evidence>
<proteinExistence type="predicted"/>
<dbReference type="Gene3D" id="3.10.20.30">
    <property type="match status" value="1"/>
</dbReference>
<protein>
    <submittedName>
        <fullName evidence="1">Molybdopterin synthase sulfur carrier subunit</fullName>
    </submittedName>
</protein>
<dbReference type="SUPFAM" id="SSF54285">
    <property type="entry name" value="MoaD/ThiS"/>
    <property type="match status" value="1"/>
</dbReference>
<dbReference type="STRING" id="428990.SAMN06295987_101630"/>
<dbReference type="InterPro" id="IPR016155">
    <property type="entry name" value="Mopterin_synth/thiamin_S_b"/>
</dbReference>
<dbReference type="Pfam" id="PF02597">
    <property type="entry name" value="ThiS"/>
    <property type="match status" value="1"/>
</dbReference>
<gene>
    <name evidence="1" type="ORF">SAMN06295987_101630</name>
</gene>
<sequence>MSASPLRIVIMPPFDKEFFGAERLSLDAGNLFELIEKLDAQGPGFAKIARARVHLAVDGVLETDWTRPLADVREVIVLPRVGGG</sequence>
<dbReference type="EMBL" id="FVZE01000001">
    <property type="protein sequence ID" value="SLJ87624.1"/>
    <property type="molecule type" value="Genomic_DNA"/>
</dbReference>
<dbReference type="AlphaFoldDB" id="A0A1U6GVV8"/>
<organism evidence="1 2">
    <name type="scientific">Novosphingobium mathurense</name>
    <dbReference type="NCBI Taxonomy" id="428990"/>
    <lineage>
        <taxon>Bacteria</taxon>
        <taxon>Pseudomonadati</taxon>
        <taxon>Pseudomonadota</taxon>
        <taxon>Alphaproteobacteria</taxon>
        <taxon>Sphingomonadales</taxon>
        <taxon>Sphingomonadaceae</taxon>
        <taxon>Novosphingobium</taxon>
    </lineage>
</organism>
<name>A0A1U6GVV8_9SPHN</name>
<evidence type="ECO:0000313" key="1">
    <source>
        <dbReference type="EMBL" id="SLJ87624.1"/>
    </source>
</evidence>